<accession>A0A0R1S4C3</accession>
<evidence type="ECO:0000313" key="4">
    <source>
        <dbReference type="Proteomes" id="UP000051931"/>
    </source>
</evidence>
<dbReference type="Proteomes" id="UP000051931">
    <property type="component" value="Unassembled WGS sequence"/>
</dbReference>
<organism evidence="3 4">
    <name type="scientific">Lactobacillus psittaci DSM 15354</name>
    <dbReference type="NCBI Taxonomy" id="1122152"/>
    <lineage>
        <taxon>Bacteria</taxon>
        <taxon>Bacillati</taxon>
        <taxon>Bacillota</taxon>
        <taxon>Bacilli</taxon>
        <taxon>Lactobacillales</taxon>
        <taxon>Lactobacillaceae</taxon>
        <taxon>Lactobacillus</taxon>
    </lineage>
</organism>
<feature type="transmembrane region" description="Helical" evidence="2">
    <location>
        <begin position="73"/>
        <end position="93"/>
    </location>
</feature>
<protein>
    <submittedName>
        <fullName evidence="3">Uncharacterized protein</fullName>
    </submittedName>
</protein>
<comment type="caution">
    <text evidence="3">The sequence shown here is derived from an EMBL/GenBank/DDBJ whole genome shotgun (WGS) entry which is preliminary data.</text>
</comment>
<dbReference type="RefSeq" id="WP_027825464.1">
    <property type="nucleotide sequence ID" value="NZ_AZFB01000003.1"/>
</dbReference>
<evidence type="ECO:0000256" key="2">
    <source>
        <dbReference type="SAM" id="Phobius"/>
    </source>
</evidence>
<keyword evidence="2" id="KW-0812">Transmembrane</keyword>
<dbReference type="AlphaFoldDB" id="A0A0R1S4C3"/>
<dbReference type="PATRIC" id="fig|1122152.4.peg.737"/>
<keyword evidence="4" id="KW-1185">Reference proteome</keyword>
<dbReference type="STRING" id="1122152.GCA_000425905_00160"/>
<dbReference type="EMBL" id="AZFB01000003">
    <property type="protein sequence ID" value="KRL63481.1"/>
    <property type="molecule type" value="Genomic_DNA"/>
</dbReference>
<dbReference type="OrthoDB" id="2327870at2"/>
<proteinExistence type="predicted"/>
<feature type="region of interest" description="Disordered" evidence="1">
    <location>
        <begin position="1"/>
        <end position="55"/>
    </location>
</feature>
<reference evidence="3 4" key="1">
    <citation type="journal article" date="2015" name="Genome Announc.">
        <title>Expanding the biotechnology potential of lactobacilli through comparative genomics of 213 strains and associated genera.</title>
        <authorList>
            <person name="Sun Z."/>
            <person name="Harris H.M."/>
            <person name="McCann A."/>
            <person name="Guo C."/>
            <person name="Argimon S."/>
            <person name="Zhang W."/>
            <person name="Yang X."/>
            <person name="Jeffery I.B."/>
            <person name="Cooney J.C."/>
            <person name="Kagawa T.F."/>
            <person name="Liu W."/>
            <person name="Song Y."/>
            <person name="Salvetti E."/>
            <person name="Wrobel A."/>
            <person name="Rasinkangas P."/>
            <person name="Parkhill J."/>
            <person name="Rea M.C."/>
            <person name="O'Sullivan O."/>
            <person name="Ritari J."/>
            <person name="Douillard F.P."/>
            <person name="Paul Ross R."/>
            <person name="Yang R."/>
            <person name="Briner A.E."/>
            <person name="Felis G.E."/>
            <person name="de Vos W.M."/>
            <person name="Barrangou R."/>
            <person name="Klaenhammer T.R."/>
            <person name="Caufield P.W."/>
            <person name="Cui Y."/>
            <person name="Zhang H."/>
            <person name="O'Toole P.W."/>
        </authorList>
    </citation>
    <scope>NUCLEOTIDE SEQUENCE [LARGE SCALE GENOMIC DNA]</scope>
    <source>
        <strain evidence="3 4">DSM 15354</strain>
    </source>
</reference>
<evidence type="ECO:0000256" key="1">
    <source>
        <dbReference type="SAM" id="MobiDB-lite"/>
    </source>
</evidence>
<name>A0A0R1S4C3_9LACO</name>
<keyword evidence="2" id="KW-1133">Transmembrane helix</keyword>
<keyword evidence="2" id="KW-0472">Membrane</keyword>
<feature type="compositionally biased region" description="Polar residues" evidence="1">
    <location>
        <begin position="28"/>
        <end position="53"/>
    </location>
</feature>
<evidence type="ECO:0000313" key="3">
    <source>
        <dbReference type="EMBL" id="KRL63481.1"/>
    </source>
</evidence>
<gene>
    <name evidence="3" type="ORF">FC23_GL000723</name>
</gene>
<sequence length="94" mass="11258">MTETRSDYQRKHRRQSKWNLFPKRDKNSQGSNLDINPDFLNQENSSVNDIDSSDYQKPHFTREEKIKRLKRRLNLAIMVVLSLTILVFVALFYL</sequence>